<evidence type="ECO:0000313" key="9">
    <source>
        <dbReference type="EMBL" id="MBF1271907.1"/>
    </source>
</evidence>
<dbReference type="PANTHER" id="PTHR43649:SF33">
    <property type="entry name" value="POLYGALACTURONAN_RHAMNOGALACTURONAN-BINDING PROTEIN YTCQ"/>
    <property type="match status" value="1"/>
</dbReference>
<evidence type="ECO:0000313" key="8">
    <source>
        <dbReference type="EMBL" id="MBB6041859.1"/>
    </source>
</evidence>
<dbReference type="RefSeq" id="WP_183684414.1">
    <property type="nucleotide sequence ID" value="NZ_JABZRA010000003.1"/>
</dbReference>
<keyword evidence="4" id="KW-0564">Palmitate</keyword>
<protein>
    <submittedName>
        <fullName evidence="9">Extracellular solute-binding protein</fullName>
    </submittedName>
    <submittedName>
        <fullName evidence="8">Raffinose/stachyose/melibiose transport system substrate-binding protein</fullName>
    </submittedName>
</protein>
<reference evidence="8 10" key="2">
    <citation type="submission" date="2020-08" db="EMBL/GenBank/DDBJ databases">
        <title>Genomic Encyclopedia of Type Strains, Phase IV (KMG-IV): sequencing the most valuable type-strain genomes for metagenomic binning, comparative biology and taxonomic classification.</title>
        <authorList>
            <person name="Goeker M."/>
        </authorList>
    </citation>
    <scope>NUCLEOTIDE SEQUENCE [LARGE SCALE GENOMIC DNA]</scope>
    <source>
        <strain evidence="8 10">DSM 17245</strain>
    </source>
</reference>
<feature type="chain" id="PRO_5038257463" evidence="7">
    <location>
        <begin position="24"/>
        <end position="465"/>
    </location>
</feature>
<dbReference type="InterPro" id="IPR006059">
    <property type="entry name" value="SBP"/>
</dbReference>
<proteinExistence type="predicted"/>
<reference evidence="9" key="1">
    <citation type="submission" date="2020-04" db="EMBL/GenBank/DDBJ databases">
        <title>Deep metagenomics examines the oral microbiome during advanced dental caries in children, revealing novel taxa and co-occurrences with host molecules.</title>
        <authorList>
            <person name="Baker J.L."/>
            <person name="Morton J.T."/>
            <person name="Dinis M."/>
            <person name="Alvarez R."/>
            <person name="Tran N.C."/>
            <person name="Knight R."/>
            <person name="Edlund A."/>
        </authorList>
    </citation>
    <scope>NUCLEOTIDE SEQUENCE</scope>
    <source>
        <strain evidence="9">JCVI_38_bin.19</strain>
    </source>
</reference>
<dbReference type="Pfam" id="PF13416">
    <property type="entry name" value="SBP_bac_8"/>
    <property type="match status" value="1"/>
</dbReference>
<dbReference type="SUPFAM" id="SSF53850">
    <property type="entry name" value="Periplasmic binding protein-like II"/>
    <property type="match status" value="1"/>
</dbReference>
<feature type="region of interest" description="Disordered" evidence="6">
    <location>
        <begin position="20"/>
        <end position="55"/>
    </location>
</feature>
<evidence type="ECO:0000256" key="1">
    <source>
        <dbReference type="ARBA" id="ARBA00022475"/>
    </source>
</evidence>
<dbReference type="EMBL" id="JABZRA010000003">
    <property type="protein sequence ID" value="MBF1271907.1"/>
    <property type="molecule type" value="Genomic_DNA"/>
</dbReference>
<keyword evidence="2 7" id="KW-0732">Signal</keyword>
<evidence type="ECO:0000256" key="4">
    <source>
        <dbReference type="ARBA" id="ARBA00023139"/>
    </source>
</evidence>
<keyword evidence="3" id="KW-0472">Membrane</keyword>
<keyword evidence="1" id="KW-1003">Cell membrane</keyword>
<keyword evidence="5" id="KW-0449">Lipoprotein</keyword>
<dbReference type="EMBL" id="JACHHH010000009">
    <property type="protein sequence ID" value="MBB6041859.1"/>
    <property type="molecule type" value="Genomic_DNA"/>
</dbReference>
<dbReference type="PANTHER" id="PTHR43649">
    <property type="entry name" value="ARABINOSE-BINDING PROTEIN-RELATED"/>
    <property type="match status" value="1"/>
</dbReference>
<gene>
    <name evidence="8" type="ORF">HNQ46_001849</name>
    <name evidence="9" type="ORF">HXM90_00580</name>
</gene>
<accession>A0A7W9SGR3</accession>
<evidence type="ECO:0000313" key="10">
    <source>
        <dbReference type="Proteomes" id="UP000522163"/>
    </source>
</evidence>
<dbReference type="Proteomes" id="UP000522163">
    <property type="component" value="Unassembled WGS sequence"/>
</dbReference>
<dbReference type="InterPro" id="IPR050490">
    <property type="entry name" value="Bact_solute-bd_prot1"/>
</dbReference>
<dbReference type="AlphaFoldDB" id="A0A7W9SGR3"/>
<evidence type="ECO:0000256" key="5">
    <source>
        <dbReference type="ARBA" id="ARBA00023288"/>
    </source>
</evidence>
<organism evidence="8 10">
    <name type="scientific">Oribacterium sinus</name>
    <dbReference type="NCBI Taxonomy" id="237576"/>
    <lineage>
        <taxon>Bacteria</taxon>
        <taxon>Bacillati</taxon>
        <taxon>Bacillota</taxon>
        <taxon>Clostridia</taxon>
        <taxon>Lachnospirales</taxon>
        <taxon>Lachnospiraceae</taxon>
        <taxon>Oribacterium</taxon>
    </lineage>
</organism>
<evidence type="ECO:0000256" key="6">
    <source>
        <dbReference type="SAM" id="MobiDB-lite"/>
    </source>
</evidence>
<dbReference type="Proteomes" id="UP000775770">
    <property type="component" value="Unassembled WGS sequence"/>
</dbReference>
<evidence type="ECO:0000256" key="7">
    <source>
        <dbReference type="SAM" id="SignalP"/>
    </source>
</evidence>
<name>A0A7W9SGR3_9FIRM</name>
<sequence length="465" mass="51219">MKKRKLLSLALALVLGLSLPGCANNTPKAESEKGSAAAGETEAEKEGAEKKETSEGLKEMKLPTFLAGENVGAKFFLPQVERFNKKYEGKYKITVEEVVQDSYAEKIKQLATQKKLPALVHSPGSGGIDAQWFKQVILDNDLAYDLTDFAKETPELSELWLPESKEYCTYNGKLVVSPMLVIRPIGMFYNEDLYKPEKALGELSYEEFVSSLGDKKIAFMTSENAWTSALMLSALVGNEEGGAKLLQDSVKDKLWDYTEEPFVKGVEKLQTLLQKNASANTLGAAYADAANAFMSNKAAVIPNGSWMVSEFNEESKDKWSNDFKGSSVHAGIYPGNIALANPAGYGDFWIPATASDDEKEVAKAFLAFRGSQEELEAYLLAEGGTAPRLKYSEDFLNKLKENPLLYEYNQSVNDDTKYVPILGDVFPASIGDQEFGKLLPKLIDGSLSPEEFCKELTKKAEEAKQ</sequence>
<comment type="caution">
    <text evidence="8">The sequence shown here is derived from an EMBL/GenBank/DDBJ whole genome shotgun (WGS) entry which is preliminary data.</text>
</comment>
<evidence type="ECO:0000256" key="3">
    <source>
        <dbReference type="ARBA" id="ARBA00023136"/>
    </source>
</evidence>
<feature type="signal peptide" evidence="7">
    <location>
        <begin position="1"/>
        <end position="23"/>
    </location>
</feature>
<feature type="compositionally biased region" description="Basic and acidic residues" evidence="6">
    <location>
        <begin position="42"/>
        <end position="55"/>
    </location>
</feature>
<evidence type="ECO:0000256" key="2">
    <source>
        <dbReference type="ARBA" id="ARBA00022729"/>
    </source>
</evidence>
<dbReference type="Gene3D" id="3.40.190.10">
    <property type="entry name" value="Periplasmic binding protein-like II"/>
    <property type="match status" value="1"/>
</dbReference>
<dbReference type="GeneID" id="85015379"/>